<feature type="transmembrane region" description="Helical" evidence="1">
    <location>
        <begin position="314"/>
        <end position="332"/>
    </location>
</feature>
<keyword evidence="1" id="KW-0472">Membrane</keyword>
<keyword evidence="1" id="KW-1133">Transmembrane helix</keyword>
<dbReference type="EMBL" id="JAFLQZ010000008">
    <property type="protein sequence ID" value="MBO0358932.1"/>
    <property type="molecule type" value="Genomic_DNA"/>
</dbReference>
<dbReference type="RefSeq" id="WP_206984862.1">
    <property type="nucleotide sequence ID" value="NZ_JAFLQZ010000008.1"/>
</dbReference>
<proteinExistence type="predicted"/>
<feature type="transmembrane region" description="Helical" evidence="1">
    <location>
        <begin position="97"/>
        <end position="113"/>
    </location>
</feature>
<dbReference type="Proteomes" id="UP000664144">
    <property type="component" value="Unassembled WGS sequence"/>
</dbReference>
<evidence type="ECO:0000256" key="1">
    <source>
        <dbReference type="SAM" id="Phobius"/>
    </source>
</evidence>
<accession>A0A939JE25</accession>
<protein>
    <submittedName>
        <fullName evidence="2">Uncharacterized protein</fullName>
    </submittedName>
</protein>
<feature type="transmembrane region" description="Helical" evidence="1">
    <location>
        <begin position="143"/>
        <end position="169"/>
    </location>
</feature>
<name>A0A939JE25_9BACT</name>
<keyword evidence="3" id="KW-1185">Reference proteome</keyword>
<comment type="caution">
    <text evidence="2">The sequence shown here is derived from an EMBL/GenBank/DDBJ whole genome shotgun (WGS) entry which is preliminary data.</text>
</comment>
<feature type="transmembrane region" description="Helical" evidence="1">
    <location>
        <begin position="339"/>
        <end position="360"/>
    </location>
</feature>
<reference evidence="2" key="1">
    <citation type="submission" date="2021-03" db="EMBL/GenBank/DDBJ databases">
        <authorList>
            <person name="Kim M.K."/>
        </authorList>
    </citation>
    <scope>NUCLEOTIDE SEQUENCE</scope>
    <source>
        <strain evidence="2">BT186</strain>
    </source>
</reference>
<feature type="transmembrane region" description="Helical" evidence="1">
    <location>
        <begin position="65"/>
        <end position="85"/>
    </location>
</feature>
<feature type="transmembrane region" description="Helical" evidence="1">
    <location>
        <begin position="181"/>
        <end position="202"/>
    </location>
</feature>
<feature type="transmembrane region" description="Helical" evidence="1">
    <location>
        <begin position="119"/>
        <end position="136"/>
    </location>
</feature>
<feature type="transmembrane region" description="Helical" evidence="1">
    <location>
        <begin position="366"/>
        <end position="383"/>
    </location>
</feature>
<evidence type="ECO:0000313" key="2">
    <source>
        <dbReference type="EMBL" id="MBO0358932.1"/>
    </source>
</evidence>
<sequence>MLPALLLLAAGWGLGCYFETNDDPAIILMLRGTTAATPVGNLHLYFHGFSNLLAALYHTWPALPWYGLVLYGLLYVATVLVFTVLDRLLVRRVPPSKLTALLILFFLTAWLEHGLWFNYVRVPVLLAGAGVLFAAQSPRRRSALVVGVVVFGLSWLIRPSIAVLGLLLAVPGACWLSGRRAGLIIAAAVLWAVGGAVVLNMLRTPQASALRTIDVPKANLNDYQLLRPVPRTATDTLGLQSVRAWMMADSTLVTEALFQRATRFDLDYFLRHTAPAKLRVLLSLVLRDYFPLLLLQAVLWAWVAMSTQVAGRRWFWLVQCGYIGLVLMLGVGLKLPPRLGLPVFDFWALSNLIFVFRAASAAPERRLVAVLAVLAVAAVPYTYKTLHRRTVLQAERQHNQQLRQRLTAALPPTALLVTDVLPATYKSASPFRNPDARPAKMLMLTGWTTADPSQAAWRQQLTGTRNFAAGMRHLAQQGATVRWLLTPHVANLLNQQVQTLPAVNAISLLPDYKLFTQPTDTIWYYQPVVETAK</sequence>
<organism evidence="2 3">
    <name type="scientific">Hymenobacter telluris</name>
    <dbReference type="NCBI Taxonomy" id="2816474"/>
    <lineage>
        <taxon>Bacteria</taxon>
        <taxon>Pseudomonadati</taxon>
        <taxon>Bacteroidota</taxon>
        <taxon>Cytophagia</taxon>
        <taxon>Cytophagales</taxon>
        <taxon>Hymenobacteraceae</taxon>
        <taxon>Hymenobacter</taxon>
    </lineage>
</organism>
<dbReference type="AlphaFoldDB" id="A0A939JE25"/>
<keyword evidence="1" id="KW-0812">Transmembrane</keyword>
<evidence type="ECO:0000313" key="3">
    <source>
        <dbReference type="Proteomes" id="UP000664144"/>
    </source>
</evidence>
<gene>
    <name evidence="2" type="ORF">J0X19_13320</name>
</gene>